<evidence type="ECO:0000313" key="3">
    <source>
        <dbReference type="EMBL" id="CDW71100.1"/>
    </source>
</evidence>
<feature type="region of interest" description="Disordered" evidence="1">
    <location>
        <begin position="1"/>
        <end position="27"/>
    </location>
</feature>
<feature type="compositionally biased region" description="Acidic residues" evidence="1">
    <location>
        <begin position="537"/>
        <end position="558"/>
    </location>
</feature>
<feature type="compositionally biased region" description="Basic residues" evidence="1">
    <location>
        <begin position="661"/>
        <end position="679"/>
    </location>
</feature>
<dbReference type="PANTHER" id="PTHR20946:SF0">
    <property type="entry name" value="SANT AND BTB DOMAIN REGULATOR OF CLASS SWITCH RECOMBINATION"/>
    <property type="match status" value="1"/>
</dbReference>
<reference evidence="3 4" key="1">
    <citation type="submission" date="2014-06" db="EMBL/GenBank/DDBJ databases">
        <authorList>
            <person name="Swart Estienne"/>
        </authorList>
    </citation>
    <scope>NUCLEOTIDE SEQUENCE [LARGE SCALE GENOMIC DNA]</scope>
    <source>
        <strain evidence="3 4">130c</strain>
    </source>
</reference>
<dbReference type="EMBL" id="CCKQ01000037">
    <property type="protein sequence ID" value="CDW71100.1"/>
    <property type="molecule type" value="Genomic_DNA"/>
</dbReference>
<organism evidence="3 4">
    <name type="scientific">Stylonychia lemnae</name>
    <name type="common">Ciliate</name>
    <dbReference type="NCBI Taxonomy" id="5949"/>
    <lineage>
        <taxon>Eukaryota</taxon>
        <taxon>Sar</taxon>
        <taxon>Alveolata</taxon>
        <taxon>Ciliophora</taxon>
        <taxon>Intramacronucleata</taxon>
        <taxon>Spirotrichea</taxon>
        <taxon>Stichotrichia</taxon>
        <taxon>Sporadotrichida</taxon>
        <taxon>Oxytrichidae</taxon>
        <taxon>Stylonychinae</taxon>
        <taxon>Stylonychia</taxon>
    </lineage>
</organism>
<dbReference type="Pfam" id="PF11822">
    <property type="entry name" value="BTB_SANBR"/>
    <property type="match status" value="1"/>
</dbReference>
<dbReference type="InParanoid" id="A0A077ZNZ1"/>
<gene>
    <name evidence="3" type="primary">Contig15298.g755</name>
    <name evidence="3" type="ORF">STYLEM_39</name>
</gene>
<evidence type="ECO:0000259" key="2">
    <source>
        <dbReference type="Pfam" id="PF11822"/>
    </source>
</evidence>
<dbReference type="Proteomes" id="UP000039865">
    <property type="component" value="Unassembled WGS sequence"/>
</dbReference>
<dbReference type="SUPFAM" id="SSF54695">
    <property type="entry name" value="POZ domain"/>
    <property type="match status" value="1"/>
</dbReference>
<feature type="compositionally biased region" description="Polar residues" evidence="1">
    <location>
        <begin position="1"/>
        <end position="22"/>
    </location>
</feature>
<dbReference type="AlphaFoldDB" id="A0A077ZNZ1"/>
<dbReference type="Gene3D" id="3.30.710.10">
    <property type="entry name" value="Potassium Channel Kv1.1, Chain A"/>
    <property type="match status" value="1"/>
</dbReference>
<keyword evidence="4" id="KW-1185">Reference proteome</keyword>
<dbReference type="InterPro" id="IPR045902">
    <property type="entry name" value="SANBR-like"/>
</dbReference>
<proteinExistence type="predicted"/>
<evidence type="ECO:0000313" key="4">
    <source>
        <dbReference type="Proteomes" id="UP000039865"/>
    </source>
</evidence>
<feature type="region of interest" description="Disordered" evidence="1">
    <location>
        <begin position="124"/>
        <end position="193"/>
    </location>
</feature>
<name>A0A077ZNZ1_STYLE</name>
<sequence length="679" mass="78607">MKTFMNITNYRSKSNNPLGPSSQQQQNLATNQQFVNRLPPQRNGIQPQAFNSNNVKQNQNYNYQDQNQAKNFEYSRINNQNSQPSSQQSTKVNSTNSFQQAQIVGNSFIKQQILTGNQPVYAHHKKDQNSLSKINSSKEMTKEQISTAYTNENTHPSDSTQTSNNNSNFKDHANKTQNTVHGSGNGNNQATTSYNASNNQIVIHVCDENKKMNKDFKCDRNLLLNNMKYFEKYLADSKNLDDIDISVHCDINIFDWLMRFVHKKEPKLEIKNSVSILISSDFLQMAPLVEESVQFVTKNLQDIIALPIDMNCLNSSLIKKLARCITIEDLDNLKDKKDKLTSKLYMKKLELLFEDEANMLHRCVYCDQLYTSSQREWMTCPKAKIFIDIYGTVIAQHVSDKTWDVNKFVMFLRQKSVPWKDIFMKIYSRLQEFTCTDCNQRFVGAEINHCSYHPMNPKFSFGSNNGQQLYILVSFLFQTFDLIMKHFTEVCEPYEFEKSNAHTGETEVVKKLTDCINSERSLMKFVKTFLSQKEANKDEDQDEDEDAADESSEDDDACDNLNSELLVQQQQTAAILSIKKKRKSKYKEWRMDTMRTDDFNQMKLMTKELNKLRKEEKYTFKKQSTLRNQNKEKNGAQSAGTSGIEGGRPQTGNVNSTSTHIRNRVQQHYSKARQNKIRK</sequence>
<feature type="compositionally biased region" description="Polar residues" evidence="1">
    <location>
        <begin position="129"/>
        <end position="156"/>
    </location>
</feature>
<feature type="region of interest" description="Disordered" evidence="1">
    <location>
        <begin position="534"/>
        <end position="558"/>
    </location>
</feature>
<feature type="domain" description="SANT and BTB" evidence="2">
    <location>
        <begin position="201"/>
        <end position="292"/>
    </location>
</feature>
<dbReference type="InterPro" id="IPR021777">
    <property type="entry name" value="SANBR_BTB"/>
</dbReference>
<dbReference type="InterPro" id="IPR011333">
    <property type="entry name" value="SKP1/BTB/POZ_sf"/>
</dbReference>
<feature type="region of interest" description="Disordered" evidence="1">
    <location>
        <begin position="620"/>
        <end position="679"/>
    </location>
</feature>
<dbReference type="OrthoDB" id="550012at2759"/>
<protein>
    <recommendedName>
        <fullName evidence="2">SANT and BTB domain-containing protein</fullName>
    </recommendedName>
</protein>
<feature type="compositionally biased region" description="Polar residues" evidence="1">
    <location>
        <begin position="650"/>
        <end position="660"/>
    </location>
</feature>
<feature type="compositionally biased region" description="Low complexity" evidence="1">
    <location>
        <begin position="157"/>
        <end position="168"/>
    </location>
</feature>
<evidence type="ECO:0000256" key="1">
    <source>
        <dbReference type="SAM" id="MobiDB-lite"/>
    </source>
</evidence>
<feature type="compositionally biased region" description="Polar residues" evidence="1">
    <location>
        <begin position="175"/>
        <end position="193"/>
    </location>
</feature>
<dbReference type="PANTHER" id="PTHR20946">
    <property type="entry name" value="SANT AND BTB DOMAIN REGULATOR OF CLASS SWITCH RECOMBINATION"/>
    <property type="match status" value="1"/>
</dbReference>
<accession>A0A077ZNZ1</accession>